<dbReference type="OrthoDB" id="10254686at2759"/>
<dbReference type="InterPro" id="IPR036770">
    <property type="entry name" value="Ankyrin_rpt-contain_sf"/>
</dbReference>
<dbReference type="InterPro" id="IPR002110">
    <property type="entry name" value="Ankyrin_rpt"/>
</dbReference>
<evidence type="ECO:0000256" key="2">
    <source>
        <dbReference type="ARBA" id="ARBA00023043"/>
    </source>
</evidence>
<evidence type="ECO:0000256" key="1">
    <source>
        <dbReference type="ARBA" id="ARBA00022737"/>
    </source>
</evidence>
<dbReference type="PANTHER" id="PTHR24198">
    <property type="entry name" value="ANKYRIN REPEAT AND PROTEIN KINASE DOMAIN-CONTAINING PROTEIN"/>
    <property type="match status" value="1"/>
</dbReference>
<sequence length="399" mass="44411">MDMRAFNSVTKLTSSLSCPKLSLPFVEDESETPTPDDIAKARWIDIFSQDDDGNSALILAVAENRLHSVKLILMLADKVKAVPEVLEMENNKGETALSVATRLGHYRCTQAIMEYAKNKRRNPRTHLLNKAKKHDFRVAPLQQSVTFSHSNSTMESTSTADIDAQFDSESSSTTVPADLLHTIAPLEAFQTETQNKSKRGKAYNNMVRVVPIRGRSEDREKPTSSIMQRSSSISMDGPKPIPPPYTSARTPEAGILLSIGERIRTFINPRKENRQPTNKTSLRSRAHSTDNRSTFSKLFRQENDAGDDGIVPRKFSNDYLLAEPRTSECNEAQSDKPLREPCKRNAEVAYGANGQCKMNGVRLPPLSSIKSKSIGDIRRRKVSSPEATDFGSNAQRSNE</sequence>
<feature type="region of interest" description="Disordered" evidence="3">
    <location>
        <begin position="362"/>
        <end position="399"/>
    </location>
</feature>
<dbReference type="SUPFAM" id="SSF48403">
    <property type="entry name" value="Ankyrin repeat"/>
    <property type="match status" value="1"/>
</dbReference>
<feature type="compositionally biased region" description="Low complexity" evidence="3">
    <location>
        <begin position="224"/>
        <end position="235"/>
    </location>
</feature>
<feature type="region of interest" description="Disordered" evidence="3">
    <location>
        <begin position="268"/>
        <end position="294"/>
    </location>
</feature>
<reference evidence="4 5" key="1">
    <citation type="submission" date="2014-11" db="EMBL/GenBank/DDBJ databases">
        <title>Genetic blueprint of the zoonotic pathogen Toxocara canis.</title>
        <authorList>
            <person name="Zhu X.-Q."/>
            <person name="Korhonen P.K."/>
            <person name="Cai H."/>
            <person name="Young N.D."/>
            <person name="Nejsum P."/>
            <person name="von Samson-Himmelstjerna G."/>
            <person name="Boag P.R."/>
            <person name="Tan P."/>
            <person name="Li Q."/>
            <person name="Min J."/>
            <person name="Yang Y."/>
            <person name="Wang X."/>
            <person name="Fang X."/>
            <person name="Hall R.S."/>
            <person name="Hofmann A."/>
            <person name="Sternberg P.W."/>
            <person name="Jex A.R."/>
            <person name="Gasser R.B."/>
        </authorList>
    </citation>
    <scope>NUCLEOTIDE SEQUENCE [LARGE SCALE GENOMIC DNA]</scope>
    <source>
        <strain evidence="4">PN_DK_2014</strain>
    </source>
</reference>
<accession>A0A0B2V232</accession>
<protein>
    <submittedName>
        <fullName evidence="4">Uncharacterized protein</fullName>
    </submittedName>
</protein>
<feature type="region of interest" description="Disordered" evidence="3">
    <location>
        <begin position="214"/>
        <end position="249"/>
    </location>
</feature>
<dbReference type="Pfam" id="PF12796">
    <property type="entry name" value="Ank_2"/>
    <property type="match status" value="1"/>
</dbReference>
<dbReference type="PANTHER" id="PTHR24198:SF165">
    <property type="entry name" value="ANKYRIN REPEAT-CONTAINING PROTEIN-RELATED"/>
    <property type="match status" value="1"/>
</dbReference>
<dbReference type="Proteomes" id="UP000031036">
    <property type="component" value="Unassembled WGS sequence"/>
</dbReference>
<evidence type="ECO:0000256" key="3">
    <source>
        <dbReference type="SAM" id="MobiDB-lite"/>
    </source>
</evidence>
<dbReference type="AlphaFoldDB" id="A0A0B2V232"/>
<dbReference type="SMART" id="SM00248">
    <property type="entry name" value="ANK"/>
    <property type="match status" value="2"/>
</dbReference>
<comment type="caution">
    <text evidence="4">The sequence shown here is derived from an EMBL/GenBank/DDBJ whole genome shotgun (WGS) entry which is preliminary data.</text>
</comment>
<keyword evidence="2" id="KW-0040">ANK repeat</keyword>
<proteinExistence type="predicted"/>
<evidence type="ECO:0000313" key="4">
    <source>
        <dbReference type="EMBL" id="KHN75534.1"/>
    </source>
</evidence>
<gene>
    <name evidence="4" type="ORF">Tcan_16082</name>
</gene>
<organism evidence="4 5">
    <name type="scientific">Toxocara canis</name>
    <name type="common">Canine roundworm</name>
    <dbReference type="NCBI Taxonomy" id="6265"/>
    <lineage>
        <taxon>Eukaryota</taxon>
        <taxon>Metazoa</taxon>
        <taxon>Ecdysozoa</taxon>
        <taxon>Nematoda</taxon>
        <taxon>Chromadorea</taxon>
        <taxon>Rhabditida</taxon>
        <taxon>Spirurina</taxon>
        <taxon>Ascaridomorpha</taxon>
        <taxon>Ascaridoidea</taxon>
        <taxon>Toxocaridae</taxon>
        <taxon>Toxocara</taxon>
    </lineage>
</organism>
<evidence type="ECO:0000313" key="5">
    <source>
        <dbReference type="Proteomes" id="UP000031036"/>
    </source>
</evidence>
<feature type="compositionally biased region" description="Polar residues" evidence="3">
    <location>
        <begin position="390"/>
        <end position="399"/>
    </location>
</feature>
<keyword evidence="5" id="KW-1185">Reference proteome</keyword>
<dbReference type="EMBL" id="JPKZ01002679">
    <property type="protein sequence ID" value="KHN75534.1"/>
    <property type="molecule type" value="Genomic_DNA"/>
</dbReference>
<dbReference type="Gene3D" id="1.25.40.20">
    <property type="entry name" value="Ankyrin repeat-containing domain"/>
    <property type="match status" value="1"/>
</dbReference>
<keyword evidence="1" id="KW-0677">Repeat</keyword>
<name>A0A0B2V232_TOXCA</name>